<dbReference type="Gene3D" id="3.40.50.360">
    <property type="match status" value="1"/>
</dbReference>
<dbReference type="KEGG" id="lho:LOOC260_101430"/>
<dbReference type="GO" id="GO:0003955">
    <property type="term" value="F:NAD(P)H dehydrogenase (quinone) activity"/>
    <property type="evidence" value="ECO:0007669"/>
    <property type="project" value="TreeGrafter"/>
</dbReference>
<dbReference type="Proteomes" id="UP000031620">
    <property type="component" value="Chromosome"/>
</dbReference>
<dbReference type="InterPro" id="IPR003680">
    <property type="entry name" value="Flavodoxin_fold"/>
</dbReference>
<dbReference type="InterPro" id="IPR029039">
    <property type="entry name" value="Flavoprotein-like_sf"/>
</dbReference>
<proteinExistence type="predicted"/>
<evidence type="ECO:0000259" key="2">
    <source>
        <dbReference type="Pfam" id="PF02525"/>
    </source>
</evidence>
<dbReference type="HOGENOM" id="CLU_058643_0_0_9"/>
<dbReference type="GO" id="GO:0009055">
    <property type="term" value="F:electron transfer activity"/>
    <property type="evidence" value="ECO:0007669"/>
    <property type="project" value="TreeGrafter"/>
</dbReference>
<dbReference type="InterPro" id="IPR046980">
    <property type="entry name" value="KefG/KefF"/>
</dbReference>
<reference evidence="3 4" key="1">
    <citation type="submission" date="2014-11" db="EMBL/GenBank/DDBJ databases">
        <title>Complete genome sequence and analysis of Lactobacillus hokkaidonensis LOOC260T.</title>
        <authorList>
            <person name="Tanizawa Y."/>
            <person name="Tohno M."/>
            <person name="Kaminuma E."/>
            <person name="Nakamura Y."/>
            <person name="Arita M."/>
        </authorList>
    </citation>
    <scope>NUCLEOTIDE SEQUENCE [LARGE SCALE GENOMIC DNA]</scope>
    <source>
        <strain evidence="3 4">LOOC260</strain>
    </source>
</reference>
<dbReference type="Pfam" id="PF02525">
    <property type="entry name" value="Flavodoxin_2"/>
    <property type="match status" value="1"/>
</dbReference>
<dbReference type="RefSeq" id="WP_041092156.1">
    <property type="nucleotide sequence ID" value="NZ_AP014680.1"/>
</dbReference>
<dbReference type="SUPFAM" id="SSF52218">
    <property type="entry name" value="Flavoproteins"/>
    <property type="match status" value="1"/>
</dbReference>
<dbReference type="PANTHER" id="PTHR47307:SF1">
    <property type="entry name" value="GLUTATHIONE-REGULATED POTASSIUM-EFFLUX SYSTEM ANCILLARY PROTEIN KEFG"/>
    <property type="match status" value="1"/>
</dbReference>
<feature type="domain" description="Flavodoxin-like fold" evidence="2">
    <location>
        <begin position="1"/>
        <end position="146"/>
    </location>
</feature>
<dbReference type="EMBL" id="AP014680">
    <property type="protein sequence ID" value="BAP84721.1"/>
    <property type="molecule type" value="Genomic_DNA"/>
</dbReference>
<dbReference type="PANTHER" id="PTHR47307">
    <property type="entry name" value="GLUTATHIONE-REGULATED POTASSIUM-EFFLUX SYSTEM ANCILLARY PROTEIN KEFG"/>
    <property type="match status" value="1"/>
</dbReference>
<keyword evidence="1" id="KW-0560">Oxidoreductase</keyword>
<evidence type="ECO:0000313" key="4">
    <source>
        <dbReference type="Proteomes" id="UP000031620"/>
    </source>
</evidence>
<sequence length="229" mass="26371">MKTLVIVGHPKVAESTTQQLFKAGVASSDDITWHQLTETLDVNLEQALLLQADRVVFQFPLYWYSAPALLKHWQDTVLTTKFSVGTAYSLAGKELGLVISTGAAKKEFQSGADEQFTMSEILRPYEALANKTKMKYLTPLVVYQFPYLTKLQQERLFINYQRYLTDPKFNHFVGQEKWITQRLLQKIDAEENAEKRETLQQIQSVLQDNVDELIDLTMTADMIRQDEDE</sequence>
<gene>
    <name evidence="3" type="ORF">LOOC260_101430</name>
</gene>
<dbReference type="STRING" id="1291742.LOOC260_101430"/>
<evidence type="ECO:0000256" key="1">
    <source>
        <dbReference type="ARBA" id="ARBA00023002"/>
    </source>
</evidence>
<evidence type="ECO:0000313" key="3">
    <source>
        <dbReference type="EMBL" id="BAP84721.1"/>
    </source>
</evidence>
<dbReference type="GO" id="GO:0010181">
    <property type="term" value="F:FMN binding"/>
    <property type="evidence" value="ECO:0007669"/>
    <property type="project" value="TreeGrafter"/>
</dbReference>
<dbReference type="AlphaFoldDB" id="A0A0A1GWH6"/>
<accession>A0A0A1GWH6</accession>
<organism evidence="3 4">
    <name type="scientific">Paucilactobacillus hokkaidonensis JCM 18461</name>
    <dbReference type="NCBI Taxonomy" id="1291742"/>
    <lineage>
        <taxon>Bacteria</taxon>
        <taxon>Bacillati</taxon>
        <taxon>Bacillota</taxon>
        <taxon>Bacilli</taxon>
        <taxon>Lactobacillales</taxon>
        <taxon>Lactobacillaceae</taxon>
        <taxon>Paucilactobacillus</taxon>
    </lineage>
</organism>
<name>A0A0A1GWH6_9LACO</name>
<protein>
    <submittedName>
        <fullName evidence="3">NADPH--quinone reductase</fullName>
    </submittedName>
</protein>